<protein>
    <submittedName>
        <fullName evidence="2">ASCH domain-containing protein</fullName>
    </submittedName>
</protein>
<gene>
    <name evidence="2" type="ORF">UABAM_03078</name>
</gene>
<dbReference type="EMBL" id="AP019860">
    <property type="protein sequence ID" value="BBM84717.1"/>
    <property type="molecule type" value="Genomic_DNA"/>
</dbReference>
<accession>A0A5S9IND8</accession>
<dbReference type="AlphaFoldDB" id="A0A5S9IND8"/>
<dbReference type="Pfam" id="PF04266">
    <property type="entry name" value="ASCH"/>
    <property type="match status" value="1"/>
</dbReference>
<dbReference type="InterPro" id="IPR009326">
    <property type="entry name" value="DUF984"/>
</dbReference>
<dbReference type="Gene3D" id="3.10.400.10">
    <property type="entry name" value="Sulfate adenylyltransferase"/>
    <property type="match status" value="1"/>
</dbReference>
<name>A0A5S9IND8_UABAM</name>
<dbReference type="SMART" id="SM01022">
    <property type="entry name" value="ASCH"/>
    <property type="match status" value="1"/>
</dbReference>
<evidence type="ECO:0000259" key="1">
    <source>
        <dbReference type="SMART" id="SM01022"/>
    </source>
</evidence>
<organism evidence="2 3">
    <name type="scientific">Uabimicrobium amorphum</name>
    <dbReference type="NCBI Taxonomy" id="2596890"/>
    <lineage>
        <taxon>Bacteria</taxon>
        <taxon>Pseudomonadati</taxon>
        <taxon>Planctomycetota</taxon>
        <taxon>Candidatus Uabimicrobiia</taxon>
        <taxon>Candidatus Uabimicrobiales</taxon>
        <taxon>Candidatus Uabimicrobiaceae</taxon>
        <taxon>Candidatus Uabimicrobium</taxon>
    </lineage>
</organism>
<dbReference type="PANTHER" id="PTHR39203">
    <property type="entry name" value="CYTOPLASMIC PROTEIN-RELATED"/>
    <property type="match status" value="1"/>
</dbReference>
<evidence type="ECO:0000313" key="2">
    <source>
        <dbReference type="EMBL" id="BBM84717.1"/>
    </source>
</evidence>
<evidence type="ECO:0000313" key="3">
    <source>
        <dbReference type="Proteomes" id="UP000326354"/>
    </source>
</evidence>
<dbReference type="InterPro" id="IPR015947">
    <property type="entry name" value="PUA-like_sf"/>
</dbReference>
<proteinExistence type="predicted"/>
<dbReference type="PANTHER" id="PTHR39203:SF1">
    <property type="entry name" value="CYTOPLASMIC PROTEIN"/>
    <property type="match status" value="1"/>
</dbReference>
<keyword evidence="3" id="KW-1185">Reference proteome</keyword>
<sequence length="157" mass="17891">MENPMSELKGKNLEYWQHYCREKNVAEDTYVEAGMAGNSEITDGLLHLYLQGKKTAGSGLVQDYKQSGDPLPKIGNHWIILDAQQNPRCIVKTIAVEFHLFKDIPLRIAIAEGEGDSSLEYWRKGHRIFFSAFLADLGIDDLDEAEIVTEFFELVWK</sequence>
<dbReference type="KEGG" id="uam:UABAM_03078"/>
<dbReference type="Proteomes" id="UP000326354">
    <property type="component" value="Chromosome"/>
</dbReference>
<feature type="domain" description="ASCH" evidence="1">
    <location>
        <begin position="33"/>
        <end position="156"/>
    </location>
</feature>
<dbReference type="SUPFAM" id="SSF88697">
    <property type="entry name" value="PUA domain-like"/>
    <property type="match status" value="1"/>
</dbReference>
<reference evidence="2 3" key="1">
    <citation type="submission" date="2019-08" db="EMBL/GenBank/DDBJ databases">
        <title>Complete genome sequence of Candidatus Uab amorphum.</title>
        <authorList>
            <person name="Shiratori T."/>
            <person name="Suzuki S."/>
            <person name="Kakizawa Y."/>
            <person name="Ishida K."/>
        </authorList>
    </citation>
    <scope>NUCLEOTIDE SEQUENCE [LARGE SCALE GENOMIC DNA]</scope>
    <source>
        <strain evidence="2 3">SRT547</strain>
    </source>
</reference>
<dbReference type="CDD" id="cd06553">
    <property type="entry name" value="ASCH_Ef3133_like"/>
    <property type="match status" value="1"/>
</dbReference>
<dbReference type="InterPro" id="IPR007374">
    <property type="entry name" value="ASCH_domain"/>
</dbReference>
<dbReference type="PIRSF" id="PIRSF021320">
    <property type="entry name" value="DUF984"/>
    <property type="match status" value="1"/>
</dbReference>